<feature type="transmembrane region" description="Helical" evidence="1">
    <location>
        <begin position="20"/>
        <end position="44"/>
    </location>
</feature>
<comment type="caution">
    <text evidence="3">The sequence shown here is derived from an EMBL/GenBank/DDBJ whole genome shotgun (WGS) entry which is preliminary data.</text>
</comment>
<accession>A0ABU9VGN3</accession>
<feature type="transmembrane region" description="Helical" evidence="1">
    <location>
        <begin position="50"/>
        <end position="76"/>
    </location>
</feature>
<evidence type="ECO:0000259" key="2">
    <source>
        <dbReference type="Pfam" id="PF03703"/>
    </source>
</evidence>
<evidence type="ECO:0000313" key="3">
    <source>
        <dbReference type="EMBL" id="MEN0642086.1"/>
    </source>
</evidence>
<evidence type="ECO:0000256" key="1">
    <source>
        <dbReference type="SAM" id="Phobius"/>
    </source>
</evidence>
<dbReference type="EMBL" id="JBCITK010000001">
    <property type="protein sequence ID" value="MEN0642086.1"/>
    <property type="molecule type" value="Genomic_DNA"/>
</dbReference>
<organism evidence="3 4">
    <name type="scientific">Alkalicoccobacillus gibsonii</name>
    <dbReference type="NCBI Taxonomy" id="79881"/>
    <lineage>
        <taxon>Bacteria</taxon>
        <taxon>Bacillati</taxon>
        <taxon>Bacillota</taxon>
        <taxon>Bacilli</taxon>
        <taxon>Bacillales</taxon>
        <taxon>Bacillaceae</taxon>
        <taxon>Alkalicoccobacillus</taxon>
    </lineage>
</organism>
<proteinExistence type="predicted"/>
<dbReference type="PANTHER" id="PTHR34473:SF2">
    <property type="entry name" value="UPF0699 TRANSMEMBRANE PROTEIN YDBT"/>
    <property type="match status" value="1"/>
</dbReference>
<gene>
    <name evidence="3" type="ORF">MKY91_02770</name>
</gene>
<dbReference type="Pfam" id="PF03703">
    <property type="entry name" value="bPH_2"/>
    <property type="match status" value="1"/>
</dbReference>
<dbReference type="Proteomes" id="UP001418796">
    <property type="component" value="Unassembled WGS sequence"/>
</dbReference>
<dbReference type="PANTHER" id="PTHR34473">
    <property type="entry name" value="UPF0699 TRANSMEMBRANE PROTEIN YDBS"/>
    <property type="match status" value="1"/>
</dbReference>
<evidence type="ECO:0000313" key="4">
    <source>
        <dbReference type="Proteomes" id="UP001418796"/>
    </source>
</evidence>
<protein>
    <submittedName>
        <fullName evidence="3">PH domain-containing protein</fullName>
    </submittedName>
</protein>
<keyword evidence="4" id="KW-1185">Reference proteome</keyword>
<name>A0ABU9VGN3_9BACI</name>
<feature type="domain" description="YdbS-like PH" evidence="2">
    <location>
        <begin position="79"/>
        <end position="154"/>
    </location>
</feature>
<keyword evidence="1" id="KW-0472">Membrane</keyword>
<dbReference type="InterPro" id="IPR005182">
    <property type="entry name" value="YdbS-like_PH"/>
</dbReference>
<keyword evidence="1" id="KW-0812">Transmembrane</keyword>
<reference evidence="3 4" key="1">
    <citation type="submission" date="2024-03" db="EMBL/GenBank/DDBJ databases">
        <title>Bacilli Hybrid Assemblies.</title>
        <authorList>
            <person name="Kovac J."/>
        </authorList>
    </citation>
    <scope>NUCLEOTIDE SEQUENCE [LARGE SCALE GENOMIC DNA]</scope>
    <source>
        <strain evidence="3 4">FSL R7-0666</strain>
    </source>
</reference>
<dbReference type="RefSeq" id="WP_343129243.1">
    <property type="nucleotide sequence ID" value="NZ_JBCITK010000001.1"/>
</dbReference>
<sequence>MNQNIQKPDQKISEKAASVWRISSAITHAITLLILGIVIFLHHYYEWVEWIGYVLYVFIAIDFLYALYKIIIYPIYMQRTWRYRVDDEYIQMKYGVIDQEHVLVPMVKVLHVSTNQGPILRRYGLSTITIGTTASSHEIPALPNEEAEDLREKIAVLAKVYENE</sequence>
<keyword evidence="1" id="KW-1133">Transmembrane helix</keyword>